<dbReference type="EMBL" id="VTPC01090852">
    <property type="protein sequence ID" value="KAF2881143.1"/>
    <property type="molecule type" value="Genomic_DNA"/>
</dbReference>
<evidence type="ECO:0000313" key="2">
    <source>
        <dbReference type="Proteomes" id="UP000801492"/>
    </source>
</evidence>
<keyword evidence="2" id="KW-1185">Reference proteome</keyword>
<name>A0A8K0G0B6_IGNLU</name>
<dbReference type="Proteomes" id="UP000801492">
    <property type="component" value="Unassembled WGS sequence"/>
</dbReference>
<comment type="caution">
    <text evidence="1">The sequence shown here is derived from an EMBL/GenBank/DDBJ whole genome shotgun (WGS) entry which is preliminary data.</text>
</comment>
<gene>
    <name evidence="1" type="ORF">ILUMI_25054</name>
</gene>
<organism evidence="1 2">
    <name type="scientific">Ignelater luminosus</name>
    <name type="common">Cucubano</name>
    <name type="synonym">Pyrophorus luminosus</name>
    <dbReference type="NCBI Taxonomy" id="2038154"/>
    <lineage>
        <taxon>Eukaryota</taxon>
        <taxon>Metazoa</taxon>
        <taxon>Ecdysozoa</taxon>
        <taxon>Arthropoda</taxon>
        <taxon>Hexapoda</taxon>
        <taxon>Insecta</taxon>
        <taxon>Pterygota</taxon>
        <taxon>Neoptera</taxon>
        <taxon>Endopterygota</taxon>
        <taxon>Coleoptera</taxon>
        <taxon>Polyphaga</taxon>
        <taxon>Elateriformia</taxon>
        <taxon>Elateroidea</taxon>
        <taxon>Elateridae</taxon>
        <taxon>Agrypninae</taxon>
        <taxon>Pyrophorini</taxon>
        <taxon>Ignelater</taxon>
    </lineage>
</organism>
<sequence length="122" mass="13412">MKNSFMTENADNIDITVLPPEPDILSDCDEGDDDITCEYEVDDVSGNIEIQLQGPNVCSGDNENFGNQDNNSKTKSSKNGYCYKFSVYADKDNNSIPGLLQGSQVIINLLEDIQNPNDHAGF</sequence>
<accession>A0A8K0G0B6</accession>
<dbReference type="AlphaFoldDB" id="A0A8K0G0B6"/>
<dbReference type="OrthoDB" id="10057240at2759"/>
<evidence type="ECO:0000313" key="1">
    <source>
        <dbReference type="EMBL" id="KAF2881143.1"/>
    </source>
</evidence>
<protein>
    <submittedName>
        <fullName evidence="1">Uncharacterized protein</fullName>
    </submittedName>
</protein>
<reference evidence="1" key="1">
    <citation type="submission" date="2019-08" db="EMBL/GenBank/DDBJ databases">
        <title>The genome of the North American firefly Photinus pyralis.</title>
        <authorList>
            <consortium name="Photinus pyralis genome working group"/>
            <person name="Fallon T.R."/>
            <person name="Sander Lower S.E."/>
            <person name="Weng J.-K."/>
        </authorList>
    </citation>
    <scope>NUCLEOTIDE SEQUENCE</scope>
    <source>
        <strain evidence="1">TRF0915ILg1</strain>
        <tissue evidence="1">Whole body</tissue>
    </source>
</reference>
<proteinExistence type="predicted"/>